<organism evidence="3 4">
    <name type="scientific">Cellulomonas iranensis</name>
    <dbReference type="NCBI Taxonomy" id="76862"/>
    <lineage>
        <taxon>Bacteria</taxon>
        <taxon>Bacillati</taxon>
        <taxon>Actinomycetota</taxon>
        <taxon>Actinomycetes</taxon>
        <taxon>Micrococcales</taxon>
        <taxon>Cellulomonadaceae</taxon>
        <taxon>Cellulomonas</taxon>
    </lineage>
</organism>
<feature type="transmembrane region" description="Helical" evidence="1">
    <location>
        <begin position="157"/>
        <end position="177"/>
    </location>
</feature>
<keyword evidence="3" id="KW-0378">Hydrolase</keyword>
<sequence length="277" mass="27968">MTDVRSDRPGPAPTPTAAAAPVWAVLLVFVVVSAVASPLLVAVQDPTGWPTSVIVLTQLATACGALVVWALWRGRVPAPAVTTRGWSRPSLVSLVAAAGVAGVVLLVAALTGSRWPVLDPAMLPAPLAVVLVLQLVGAAGEEVGWRGVVQPALETRLRLVPAAVVTGLLFGLGHLHVAAAGPVVYGLFVVAAVGLSLLLATLTAGRGVGQRVVLATVLHWLVNLVLLIGFSGGDESVPWMLATAAATVSLGAGCAVLASRGRNPFGGRPPGTTPPGR</sequence>
<keyword evidence="1" id="KW-0812">Transmembrane</keyword>
<comment type="caution">
    <text evidence="3">The sequence shown here is derived from an EMBL/GenBank/DDBJ whole genome shotgun (WGS) entry which is preliminary data.</text>
</comment>
<dbReference type="GO" id="GO:0008233">
    <property type="term" value="F:peptidase activity"/>
    <property type="evidence" value="ECO:0007669"/>
    <property type="project" value="UniProtKB-KW"/>
</dbReference>
<reference evidence="3 4" key="1">
    <citation type="submission" date="2023-07" db="EMBL/GenBank/DDBJ databases">
        <title>Sequencing the genomes of 1000 actinobacteria strains.</title>
        <authorList>
            <person name="Klenk H.-P."/>
        </authorList>
    </citation>
    <scope>NUCLEOTIDE SEQUENCE [LARGE SCALE GENOMIC DNA]</scope>
    <source>
        <strain evidence="3 4">DSM 14785</strain>
    </source>
</reference>
<feature type="transmembrane region" description="Helical" evidence="1">
    <location>
        <begin position="123"/>
        <end position="145"/>
    </location>
</feature>
<feature type="transmembrane region" description="Helical" evidence="1">
    <location>
        <begin position="49"/>
        <end position="71"/>
    </location>
</feature>
<keyword evidence="1" id="KW-0472">Membrane</keyword>
<keyword evidence="1" id="KW-1133">Transmembrane helix</keyword>
<dbReference type="InterPro" id="IPR003675">
    <property type="entry name" value="Rce1/LyrA-like_dom"/>
</dbReference>
<proteinExistence type="predicted"/>
<evidence type="ECO:0000313" key="4">
    <source>
        <dbReference type="Proteomes" id="UP001240250"/>
    </source>
</evidence>
<evidence type="ECO:0000256" key="1">
    <source>
        <dbReference type="SAM" id="Phobius"/>
    </source>
</evidence>
<feature type="transmembrane region" description="Helical" evidence="1">
    <location>
        <begin position="212"/>
        <end position="231"/>
    </location>
</feature>
<accession>A0ABU0GPZ8</accession>
<name>A0ABU0GPZ8_9CELL</name>
<dbReference type="RefSeq" id="WP_070320125.1">
    <property type="nucleotide sequence ID" value="NZ_JAUSVM010000001.1"/>
</dbReference>
<keyword evidence="3" id="KW-0645">Protease</keyword>
<dbReference type="EMBL" id="JAUSVM010000001">
    <property type="protein sequence ID" value="MDQ0426831.1"/>
    <property type="molecule type" value="Genomic_DNA"/>
</dbReference>
<evidence type="ECO:0000313" key="3">
    <source>
        <dbReference type="EMBL" id="MDQ0426831.1"/>
    </source>
</evidence>
<feature type="transmembrane region" description="Helical" evidence="1">
    <location>
        <begin position="237"/>
        <end position="258"/>
    </location>
</feature>
<feature type="domain" description="CAAX prenyl protease 2/Lysostaphin resistance protein A-like" evidence="2">
    <location>
        <begin position="126"/>
        <end position="225"/>
    </location>
</feature>
<dbReference type="Proteomes" id="UP001240250">
    <property type="component" value="Unassembled WGS sequence"/>
</dbReference>
<gene>
    <name evidence="3" type="ORF">JO380_003212</name>
</gene>
<feature type="transmembrane region" description="Helical" evidence="1">
    <location>
        <begin position="21"/>
        <end position="43"/>
    </location>
</feature>
<feature type="transmembrane region" description="Helical" evidence="1">
    <location>
        <begin position="183"/>
        <end position="205"/>
    </location>
</feature>
<dbReference type="GO" id="GO:0006508">
    <property type="term" value="P:proteolysis"/>
    <property type="evidence" value="ECO:0007669"/>
    <property type="project" value="UniProtKB-KW"/>
</dbReference>
<evidence type="ECO:0000259" key="2">
    <source>
        <dbReference type="Pfam" id="PF02517"/>
    </source>
</evidence>
<keyword evidence="4" id="KW-1185">Reference proteome</keyword>
<protein>
    <submittedName>
        <fullName evidence="3">Membrane protease YdiL (CAAX protease family)</fullName>
    </submittedName>
</protein>
<dbReference type="Pfam" id="PF02517">
    <property type="entry name" value="Rce1-like"/>
    <property type="match status" value="1"/>
</dbReference>
<feature type="transmembrane region" description="Helical" evidence="1">
    <location>
        <begin position="91"/>
        <end position="111"/>
    </location>
</feature>